<dbReference type="GO" id="GO:0005634">
    <property type="term" value="C:nucleus"/>
    <property type="evidence" value="ECO:0007669"/>
    <property type="project" value="TreeGrafter"/>
</dbReference>
<proteinExistence type="inferred from homology"/>
<evidence type="ECO:0000259" key="4">
    <source>
        <dbReference type="Pfam" id="PF06244"/>
    </source>
</evidence>
<feature type="region of interest" description="Disordered" evidence="3">
    <location>
        <begin position="1"/>
        <end position="86"/>
    </location>
</feature>
<keyword evidence="2" id="KW-0175">Coiled coil</keyword>
<feature type="domain" description="Coiled-coil" evidence="4">
    <location>
        <begin position="187"/>
        <end position="229"/>
    </location>
</feature>
<dbReference type="PANTHER" id="PTHR21680">
    <property type="entry name" value="COILED-COIL DOMAIN-CONTAINING PROTEIN 124"/>
    <property type="match status" value="1"/>
</dbReference>
<reference evidence="5" key="1">
    <citation type="journal article" date="2020" name="Nature">
        <title>Giant virus diversity and host interactions through global metagenomics.</title>
        <authorList>
            <person name="Schulz F."/>
            <person name="Roux S."/>
            <person name="Paez-Espino D."/>
            <person name="Jungbluth S."/>
            <person name="Walsh D.A."/>
            <person name="Denef V.J."/>
            <person name="McMahon K.D."/>
            <person name="Konstantinidis K.T."/>
            <person name="Eloe-Fadrosh E.A."/>
            <person name="Kyrpides N.C."/>
            <person name="Woyke T."/>
        </authorList>
    </citation>
    <scope>NUCLEOTIDE SEQUENCE</scope>
    <source>
        <strain evidence="5">GVMAG-S-ERX556049-19</strain>
    </source>
</reference>
<feature type="compositionally biased region" description="Basic and acidic residues" evidence="3">
    <location>
        <begin position="9"/>
        <end position="26"/>
    </location>
</feature>
<evidence type="ECO:0000256" key="2">
    <source>
        <dbReference type="ARBA" id="ARBA00023054"/>
    </source>
</evidence>
<comment type="similarity">
    <text evidence="1">Belongs to the CCDC124 family.</text>
</comment>
<dbReference type="EMBL" id="MN738821">
    <property type="protein sequence ID" value="QHT37811.1"/>
    <property type="molecule type" value="Genomic_DNA"/>
</dbReference>
<dbReference type="Pfam" id="PF06244">
    <property type="entry name" value="Ccdc124"/>
    <property type="match status" value="1"/>
</dbReference>
<evidence type="ECO:0000313" key="5">
    <source>
        <dbReference type="EMBL" id="QHT37811.1"/>
    </source>
</evidence>
<dbReference type="AlphaFoldDB" id="A0A6C0FAC9"/>
<organism evidence="5">
    <name type="scientific">viral metagenome</name>
    <dbReference type="NCBI Taxonomy" id="1070528"/>
    <lineage>
        <taxon>unclassified sequences</taxon>
        <taxon>metagenomes</taxon>
        <taxon>organismal metagenomes</taxon>
    </lineage>
</organism>
<evidence type="ECO:0000256" key="1">
    <source>
        <dbReference type="ARBA" id="ARBA00008296"/>
    </source>
</evidence>
<evidence type="ECO:0000256" key="3">
    <source>
        <dbReference type="SAM" id="MobiDB-lite"/>
    </source>
</evidence>
<name>A0A6C0FAC9_9ZZZZ</name>
<dbReference type="InterPro" id="IPR010422">
    <property type="entry name" value="Ccdc124/Oxs1"/>
</dbReference>
<accession>A0A6C0FAC9</accession>
<protein>
    <recommendedName>
        <fullName evidence="4">Coiled-coil domain-containing protein</fullName>
    </recommendedName>
</protein>
<dbReference type="InterPro" id="IPR054414">
    <property type="entry name" value="Ccdc124/Oxs1_C"/>
</dbReference>
<sequence length="230" mass="27325">MPSKNKLLKQKEKEEQKEKAEEEKLLNEYWNEGTNKRGEKKAQMEHEKQMEKMQKLKEKKELEEAENADIQSTNTKVKKTKKKKGDDFELLNEALKNAPKTKAQKEAEQKQQEKLQKIAELERVNAKLKEEKELLEKEKQQNIQKGMIYEHDNIMDMEVHNTLEEDEEVITGLDNILSSFSTEDSLSFNKFYHQQLPVIKKEYPGLRLTQYQQKIHLLWKKSPLNKNNQI</sequence>
<dbReference type="GO" id="GO:0006366">
    <property type="term" value="P:transcription by RNA polymerase II"/>
    <property type="evidence" value="ECO:0007669"/>
    <property type="project" value="TreeGrafter"/>
</dbReference>
<dbReference type="GO" id="GO:0003713">
    <property type="term" value="F:transcription coactivator activity"/>
    <property type="evidence" value="ECO:0007669"/>
    <property type="project" value="TreeGrafter"/>
</dbReference>
<feature type="compositionally biased region" description="Basic and acidic residues" evidence="3">
    <location>
        <begin position="34"/>
        <end position="62"/>
    </location>
</feature>
<dbReference type="PANTHER" id="PTHR21680:SF0">
    <property type="entry name" value="COILED-COIL DOMAIN-CONTAINING PROTEIN 124"/>
    <property type="match status" value="1"/>
</dbReference>